<dbReference type="PROSITE" id="PS50054">
    <property type="entry name" value="TYR_PHOSPHATASE_DUAL"/>
    <property type="match status" value="1"/>
</dbReference>
<dbReference type="EC" id="3.1.3.48" evidence="4"/>
<dbReference type="GO" id="GO:0008138">
    <property type="term" value="F:protein tyrosine/serine/threonine phosphatase activity"/>
    <property type="evidence" value="ECO:0007669"/>
    <property type="project" value="InterPro"/>
</dbReference>
<feature type="domain" description="Tyrosine-protein phosphatase" evidence="16">
    <location>
        <begin position="211"/>
        <end position="359"/>
    </location>
</feature>
<dbReference type="SMART" id="SM00195">
    <property type="entry name" value="DSPc"/>
    <property type="match status" value="1"/>
</dbReference>
<dbReference type="Proteomes" id="UP000233556">
    <property type="component" value="Unassembled WGS sequence"/>
</dbReference>
<sequence>MTSLPPEGLNSGLGRMAWDSLCSGDLLRPKIRSTSSRTPGSQGSAETPSLEELRRLLWTRKHPTGHVDEVWPNLYVGDLYVARDKAQLSRLGISHVVDATAGRFHIHTGPKFYKDLLVDYYGVEAEDNPNFDLSVYFYPVARYIRAALKSPRVAGASRAHYSTDRMSSAGLNTGKKNACTAIKVDPDEEYCTPGAFELERLFWKGCPKYTHVNEVWPNLYIGDEKTALDRYSLEKAGFTHILNAAHGQRNVDTGPEYYHDMNVEYHGVEADDLPTFKLSQFFYSASKFIDNALQDERNKVLVHCAMGRSRSATLVLAYLMIYKNMTVVDAIEQVSRHRCILPNRGFLKQLRELDVALALQRRNTKNSLPSDDDENSTTI</sequence>
<dbReference type="GO" id="GO:0004725">
    <property type="term" value="F:protein tyrosine phosphatase activity"/>
    <property type="evidence" value="ECO:0007669"/>
    <property type="project" value="UniProtKB-EC"/>
</dbReference>
<dbReference type="FunFam" id="3.90.190.10:FF:000037">
    <property type="entry name" value="dual specificity protein phosphatase 26"/>
    <property type="match status" value="1"/>
</dbReference>
<dbReference type="GO" id="GO:0004722">
    <property type="term" value="F:protein serine/threonine phosphatase activity"/>
    <property type="evidence" value="ECO:0007669"/>
    <property type="project" value="UniProtKB-EC"/>
</dbReference>
<dbReference type="PROSITE" id="PS50056">
    <property type="entry name" value="TYR_PHOSPHATASE_2"/>
    <property type="match status" value="1"/>
</dbReference>
<evidence type="ECO:0000256" key="3">
    <source>
        <dbReference type="ARBA" id="ARBA00008601"/>
    </source>
</evidence>
<evidence type="ECO:0000259" key="16">
    <source>
        <dbReference type="PROSITE" id="PS50054"/>
    </source>
</evidence>
<evidence type="ECO:0000259" key="17">
    <source>
        <dbReference type="PROSITE" id="PS50056"/>
    </source>
</evidence>
<dbReference type="PANTHER" id="PTHR45682:SF6">
    <property type="entry name" value="DUAL SPECIFICITY PHOSPHATASE 29"/>
    <property type="match status" value="1"/>
</dbReference>
<keyword evidence="7" id="KW-0378">Hydrolase</keyword>
<evidence type="ECO:0000256" key="10">
    <source>
        <dbReference type="ARBA" id="ARBA00023845"/>
    </source>
</evidence>
<dbReference type="EC" id="3.1.3.16" evidence="5"/>
<dbReference type="AlphaFoldDB" id="A0A2I0U3D7"/>
<accession>A0A2I0U3D7</accession>
<evidence type="ECO:0000256" key="14">
    <source>
        <dbReference type="ARBA" id="ARBA00051722"/>
    </source>
</evidence>
<dbReference type="PANTHER" id="PTHR45682">
    <property type="entry name" value="AGAP008228-PA"/>
    <property type="match status" value="1"/>
</dbReference>
<name>A0A2I0U3D7_LIMLA</name>
<dbReference type="Gene3D" id="3.90.190.10">
    <property type="entry name" value="Protein tyrosine phosphatase superfamily"/>
    <property type="match status" value="2"/>
</dbReference>
<evidence type="ECO:0000256" key="12">
    <source>
        <dbReference type="ARBA" id="ARBA00047761"/>
    </source>
</evidence>
<dbReference type="InterPro" id="IPR020422">
    <property type="entry name" value="TYR_PHOSPHATASE_DUAL_dom"/>
</dbReference>
<evidence type="ECO:0000313" key="18">
    <source>
        <dbReference type="EMBL" id="PKU40598.1"/>
    </source>
</evidence>
<dbReference type="PRINTS" id="PR01909">
    <property type="entry name" value="ADSPHPHTASEA"/>
</dbReference>
<feature type="active site" description="Phosphocysteine intermediate" evidence="15">
    <location>
        <position position="304"/>
    </location>
</feature>
<dbReference type="OrthoDB" id="10252009at2759"/>
<evidence type="ECO:0000256" key="7">
    <source>
        <dbReference type="ARBA" id="ARBA00022801"/>
    </source>
</evidence>
<protein>
    <recommendedName>
        <fullName evidence="10">Dual specificity phosphatase 29</fullName>
        <ecNumber evidence="5">3.1.3.16</ecNumber>
        <ecNumber evidence="4">3.1.3.48</ecNumber>
    </recommendedName>
    <alternativeName>
        <fullName evidence="11">Dual specificity phosphatase DUPD1</fullName>
    </alternativeName>
</protein>
<evidence type="ECO:0000256" key="1">
    <source>
        <dbReference type="ARBA" id="ARBA00004123"/>
    </source>
</evidence>
<keyword evidence="8" id="KW-0904">Protein phosphatase</keyword>
<dbReference type="PRINTS" id="PR01908">
    <property type="entry name" value="ADSPHPHTASE"/>
</dbReference>
<reference evidence="19" key="2">
    <citation type="submission" date="2017-12" db="EMBL/GenBank/DDBJ databases">
        <title>Genome sequence of the Bar-tailed Godwit (Limosa lapponica baueri).</title>
        <authorList>
            <person name="Lima N.C.B."/>
            <person name="Parody-Merino A.M."/>
            <person name="Battley P.F."/>
            <person name="Fidler A.E."/>
            <person name="Prosdocimi F."/>
        </authorList>
    </citation>
    <scope>NUCLEOTIDE SEQUENCE [LARGE SCALE GENOMIC DNA]</scope>
</reference>
<dbReference type="InterPro" id="IPR020405">
    <property type="entry name" value="Atypical_DUSP_subfamA"/>
</dbReference>
<dbReference type="GO" id="GO:0033549">
    <property type="term" value="F:MAP kinase phosphatase activity"/>
    <property type="evidence" value="ECO:0007669"/>
    <property type="project" value="TreeGrafter"/>
</dbReference>
<dbReference type="InterPro" id="IPR000340">
    <property type="entry name" value="Dual-sp_phosphatase_cat-dom"/>
</dbReference>
<keyword evidence="19" id="KW-1185">Reference proteome</keyword>
<dbReference type="GO" id="GO:0005737">
    <property type="term" value="C:cytoplasm"/>
    <property type="evidence" value="ECO:0007669"/>
    <property type="project" value="UniProtKB-SubCell"/>
</dbReference>
<dbReference type="InterPro" id="IPR029021">
    <property type="entry name" value="Prot-tyrosine_phosphatase-like"/>
</dbReference>
<keyword evidence="9" id="KW-0539">Nucleus</keyword>
<dbReference type="InterPro" id="IPR016130">
    <property type="entry name" value="Tyr_Pase_AS"/>
</dbReference>
<keyword evidence="6" id="KW-0963">Cytoplasm</keyword>
<evidence type="ECO:0000256" key="4">
    <source>
        <dbReference type="ARBA" id="ARBA00013064"/>
    </source>
</evidence>
<evidence type="ECO:0000256" key="15">
    <source>
        <dbReference type="PIRSR" id="PIRSR620405-1"/>
    </source>
</evidence>
<feature type="domain" description="Tyrosine specific protein phosphatases" evidence="17">
    <location>
        <begin position="279"/>
        <end position="338"/>
    </location>
</feature>
<comment type="catalytic activity">
    <reaction evidence="14">
        <text>O-phospho-L-tyrosyl-[protein] + H2O = L-tyrosyl-[protein] + phosphate</text>
        <dbReference type="Rhea" id="RHEA:10684"/>
        <dbReference type="Rhea" id="RHEA-COMP:10136"/>
        <dbReference type="Rhea" id="RHEA-COMP:20101"/>
        <dbReference type="ChEBI" id="CHEBI:15377"/>
        <dbReference type="ChEBI" id="CHEBI:43474"/>
        <dbReference type="ChEBI" id="CHEBI:46858"/>
        <dbReference type="ChEBI" id="CHEBI:61978"/>
        <dbReference type="EC" id="3.1.3.48"/>
    </reaction>
</comment>
<dbReference type="Pfam" id="PF00782">
    <property type="entry name" value="DSPc"/>
    <property type="match status" value="1"/>
</dbReference>
<dbReference type="SUPFAM" id="SSF52799">
    <property type="entry name" value="(Phosphotyrosine protein) phosphatases II"/>
    <property type="match status" value="2"/>
</dbReference>
<comment type="catalytic activity">
    <reaction evidence="13">
        <text>O-phospho-L-threonyl-[protein] + H2O = L-threonyl-[protein] + phosphate</text>
        <dbReference type="Rhea" id="RHEA:47004"/>
        <dbReference type="Rhea" id="RHEA-COMP:11060"/>
        <dbReference type="Rhea" id="RHEA-COMP:11605"/>
        <dbReference type="ChEBI" id="CHEBI:15377"/>
        <dbReference type="ChEBI" id="CHEBI:30013"/>
        <dbReference type="ChEBI" id="CHEBI:43474"/>
        <dbReference type="ChEBI" id="CHEBI:61977"/>
        <dbReference type="EC" id="3.1.3.16"/>
    </reaction>
</comment>
<evidence type="ECO:0000256" key="5">
    <source>
        <dbReference type="ARBA" id="ARBA00013081"/>
    </source>
</evidence>
<proteinExistence type="inferred from homology"/>
<comment type="similarity">
    <text evidence="3">Belongs to the protein-tyrosine phosphatase family. Non-receptor class dual specificity subfamily.</text>
</comment>
<comment type="catalytic activity">
    <reaction evidence="12">
        <text>O-phospho-L-seryl-[protein] + H2O = L-seryl-[protein] + phosphate</text>
        <dbReference type="Rhea" id="RHEA:20629"/>
        <dbReference type="Rhea" id="RHEA-COMP:9863"/>
        <dbReference type="Rhea" id="RHEA-COMP:11604"/>
        <dbReference type="ChEBI" id="CHEBI:15377"/>
        <dbReference type="ChEBI" id="CHEBI:29999"/>
        <dbReference type="ChEBI" id="CHEBI:43474"/>
        <dbReference type="ChEBI" id="CHEBI:83421"/>
        <dbReference type="EC" id="3.1.3.16"/>
    </reaction>
</comment>
<dbReference type="GO" id="GO:0005634">
    <property type="term" value="C:nucleus"/>
    <property type="evidence" value="ECO:0007669"/>
    <property type="project" value="UniProtKB-SubCell"/>
</dbReference>
<reference evidence="19" key="1">
    <citation type="submission" date="2017-11" db="EMBL/GenBank/DDBJ databases">
        <authorList>
            <person name="Lima N.C."/>
            <person name="Parody-Merino A.M."/>
            <person name="Battley P.F."/>
            <person name="Fidler A.E."/>
            <person name="Prosdocimi F."/>
        </authorList>
    </citation>
    <scope>NUCLEOTIDE SEQUENCE [LARGE SCALE GENOMIC DNA]</scope>
</reference>
<dbReference type="EMBL" id="KZ506240">
    <property type="protein sequence ID" value="PKU40598.1"/>
    <property type="molecule type" value="Genomic_DNA"/>
</dbReference>
<organism evidence="18 19">
    <name type="scientific">Limosa lapponica baueri</name>
    <dbReference type="NCBI Taxonomy" id="1758121"/>
    <lineage>
        <taxon>Eukaryota</taxon>
        <taxon>Metazoa</taxon>
        <taxon>Chordata</taxon>
        <taxon>Craniata</taxon>
        <taxon>Vertebrata</taxon>
        <taxon>Euteleostomi</taxon>
        <taxon>Archelosauria</taxon>
        <taxon>Archosauria</taxon>
        <taxon>Dinosauria</taxon>
        <taxon>Saurischia</taxon>
        <taxon>Theropoda</taxon>
        <taxon>Coelurosauria</taxon>
        <taxon>Aves</taxon>
        <taxon>Neognathae</taxon>
        <taxon>Neoaves</taxon>
        <taxon>Charadriiformes</taxon>
        <taxon>Scolopacidae</taxon>
        <taxon>Limosa</taxon>
    </lineage>
</organism>
<dbReference type="CDD" id="cd14575">
    <property type="entry name" value="DUPD1"/>
    <property type="match status" value="1"/>
</dbReference>
<evidence type="ECO:0000256" key="9">
    <source>
        <dbReference type="ARBA" id="ARBA00023242"/>
    </source>
</evidence>
<dbReference type="GO" id="GO:0043409">
    <property type="term" value="P:negative regulation of MAPK cascade"/>
    <property type="evidence" value="ECO:0007669"/>
    <property type="project" value="TreeGrafter"/>
</dbReference>
<evidence type="ECO:0000256" key="6">
    <source>
        <dbReference type="ARBA" id="ARBA00022490"/>
    </source>
</evidence>
<gene>
    <name evidence="18" type="ORF">llap_9096</name>
</gene>
<dbReference type="InterPro" id="IPR000387">
    <property type="entry name" value="Tyr_Pase_dom"/>
</dbReference>
<dbReference type="PROSITE" id="PS00383">
    <property type="entry name" value="TYR_PHOSPHATASE_1"/>
    <property type="match status" value="1"/>
</dbReference>
<evidence type="ECO:0000256" key="8">
    <source>
        <dbReference type="ARBA" id="ARBA00022912"/>
    </source>
</evidence>
<evidence type="ECO:0000256" key="11">
    <source>
        <dbReference type="ARBA" id="ARBA00033152"/>
    </source>
</evidence>
<evidence type="ECO:0000256" key="2">
    <source>
        <dbReference type="ARBA" id="ARBA00004496"/>
    </source>
</evidence>
<evidence type="ECO:0000256" key="13">
    <source>
        <dbReference type="ARBA" id="ARBA00048336"/>
    </source>
</evidence>
<comment type="subcellular location">
    <subcellularLocation>
        <location evidence="2">Cytoplasm</location>
    </subcellularLocation>
    <subcellularLocation>
        <location evidence="1">Nucleus</location>
    </subcellularLocation>
</comment>
<evidence type="ECO:0000313" key="19">
    <source>
        <dbReference type="Proteomes" id="UP000233556"/>
    </source>
</evidence>